<dbReference type="OrthoDB" id="2657755at2"/>
<gene>
    <name evidence="1" type="ORF">DFP95_104269</name>
</gene>
<evidence type="ECO:0008006" key="3">
    <source>
        <dbReference type="Google" id="ProtNLM"/>
    </source>
</evidence>
<dbReference type="Proteomes" id="UP000256869">
    <property type="component" value="Unassembled WGS sequence"/>
</dbReference>
<name>A0A3D9ING9_9BACL</name>
<sequence>MQRSGIRNDYEDLIKAAASDERLPVIDVKDRVMERISIGRRSRGGSGLGFRLMSRAGALTMLLAALLVSASAYAASEWIQIRNAAGVVKVQYEPDNTAPKPVAQWNPYQWKALNSAKPGEMVAYYVNGLNDEDASNVNDPMNYAYKLRRFTSYSDFVKEMRRTSVPILPEKTGGYTLKYGDVTPRYPLAGSAVYRQTLGELMNQANNAESGQRFFAKSLPWTEAGTVGATYANGRAYVSFQMILLQGGNMKVEQGPENQTDKFTIAGRAAVYNDVKKEKGSYHYLNWYDEKRDAYYTLTTYGEHILSRENLILLAEELIENGV</sequence>
<evidence type="ECO:0000313" key="2">
    <source>
        <dbReference type="Proteomes" id="UP000256869"/>
    </source>
</evidence>
<accession>A0A3D9ING9</accession>
<proteinExistence type="predicted"/>
<keyword evidence="2" id="KW-1185">Reference proteome</keyword>
<organism evidence="1 2">
    <name type="scientific">Cohnella lupini</name>
    <dbReference type="NCBI Taxonomy" id="1294267"/>
    <lineage>
        <taxon>Bacteria</taxon>
        <taxon>Bacillati</taxon>
        <taxon>Bacillota</taxon>
        <taxon>Bacilli</taxon>
        <taxon>Bacillales</taxon>
        <taxon>Paenibacillaceae</taxon>
        <taxon>Cohnella</taxon>
    </lineage>
</organism>
<dbReference type="AlphaFoldDB" id="A0A3D9ING9"/>
<comment type="caution">
    <text evidence="1">The sequence shown here is derived from an EMBL/GenBank/DDBJ whole genome shotgun (WGS) entry which is preliminary data.</text>
</comment>
<evidence type="ECO:0000313" key="1">
    <source>
        <dbReference type="EMBL" id="RED63275.1"/>
    </source>
</evidence>
<dbReference type="RefSeq" id="WP_115992553.1">
    <property type="nucleotide sequence ID" value="NZ_QRDY01000004.1"/>
</dbReference>
<dbReference type="EMBL" id="QRDY01000004">
    <property type="protein sequence ID" value="RED63275.1"/>
    <property type="molecule type" value="Genomic_DNA"/>
</dbReference>
<protein>
    <recommendedName>
        <fullName evidence="3">DUF4367 domain-containing protein</fullName>
    </recommendedName>
</protein>
<reference evidence="1 2" key="1">
    <citation type="submission" date="2018-07" db="EMBL/GenBank/DDBJ databases">
        <title>Genomic Encyclopedia of Type Strains, Phase III (KMG-III): the genomes of soil and plant-associated and newly described type strains.</title>
        <authorList>
            <person name="Whitman W."/>
        </authorList>
    </citation>
    <scope>NUCLEOTIDE SEQUENCE [LARGE SCALE GENOMIC DNA]</scope>
    <source>
        <strain evidence="1 2">CECT 8236</strain>
    </source>
</reference>